<protein>
    <recommendedName>
        <fullName evidence="2">thioredoxin-dependent peroxiredoxin</fullName>
        <ecNumber evidence="2">1.11.1.24</ecNumber>
    </recommendedName>
    <alternativeName>
        <fullName evidence="8">Thioredoxin peroxidase</fullName>
    </alternativeName>
    <alternativeName>
        <fullName evidence="10">Thioredoxin-dependent peroxiredoxin Bcp</fullName>
    </alternativeName>
</protein>
<evidence type="ECO:0000256" key="2">
    <source>
        <dbReference type="ARBA" id="ARBA00013017"/>
    </source>
</evidence>
<evidence type="ECO:0000256" key="7">
    <source>
        <dbReference type="ARBA" id="ARBA00023284"/>
    </source>
</evidence>
<dbReference type="CDD" id="cd02970">
    <property type="entry name" value="PRX_like2"/>
    <property type="match status" value="1"/>
</dbReference>
<keyword evidence="15" id="KW-1185">Reference proteome</keyword>
<organism evidence="14 15">
    <name type="scientific">Dyella lutea</name>
    <dbReference type="NCBI Taxonomy" id="2950441"/>
    <lineage>
        <taxon>Bacteria</taxon>
        <taxon>Pseudomonadati</taxon>
        <taxon>Pseudomonadota</taxon>
        <taxon>Gammaproteobacteria</taxon>
        <taxon>Lysobacterales</taxon>
        <taxon>Rhodanobacteraceae</taxon>
        <taxon>Dyella</taxon>
    </lineage>
</organism>
<keyword evidence="4" id="KW-0049">Antioxidant</keyword>
<dbReference type="PANTHER" id="PTHR42801:SF7">
    <property type="entry name" value="SLL1159 PROTEIN"/>
    <property type="match status" value="1"/>
</dbReference>
<dbReference type="EC" id="1.11.1.24" evidence="2"/>
<keyword evidence="7" id="KW-0676">Redox-active center</keyword>
<evidence type="ECO:0000256" key="4">
    <source>
        <dbReference type="ARBA" id="ARBA00022862"/>
    </source>
</evidence>
<dbReference type="EMBL" id="JAMZEK010000004">
    <property type="protein sequence ID" value="MCP1375697.1"/>
    <property type="molecule type" value="Genomic_DNA"/>
</dbReference>
<keyword evidence="5" id="KW-0560">Oxidoreductase</keyword>
<evidence type="ECO:0000313" key="15">
    <source>
        <dbReference type="Proteomes" id="UP001204615"/>
    </source>
</evidence>
<keyword evidence="6" id="KW-1015">Disulfide bond</keyword>
<evidence type="ECO:0000256" key="11">
    <source>
        <dbReference type="ARBA" id="ARBA00049091"/>
    </source>
</evidence>
<reference evidence="14 15" key="1">
    <citation type="submission" date="2022-06" db="EMBL/GenBank/DDBJ databases">
        <title>Dyella sp. Sa strain:Sa Genome sequencing.</title>
        <authorList>
            <person name="Park S."/>
        </authorList>
    </citation>
    <scope>NUCLEOTIDE SEQUENCE [LARGE SCALE GENOMIC DNA]</scope>
    <source>
        <strain evidence="14 15">Sa</strain>
    </source>
</reference>
<name>A0ABT1FE92_9GAMM</name>
<dbReference type="InterPro" id="IPR013766">
    <property type="entry name" value="Thioredoxin_domain"/>
</dbReference>
<keyword evidence="3" id="KW-0575">Peroxidase</keyword>
<dbReference type="InterPro" id="IPR000866">
    <property type="entry name" value="AhpC/TSA"/>
</dbReference>
<accession>A0ABT1FE92</accession>
<keyword evidence="12" id="KW-0732">Signal</keyword>
<evidence type="ECO:0000256" key="5">
    <source>
        <dbReference type="ARBA" id="ARBA00023002"/>
    </source>
</evidence>
<comment type="catalytic activity">
    <reaction evidence="11">
        <text>a hydroperoxide + [thioredoxin]-dithiol = an alcohol + [thioredoxin]-disulfide + H2O</text>
        <dbReference type="Rhea" id="RHEA:62620"/>
        <dbReference type="Rhea" id="RHEA-COMP:10698"/>
        <dbReference type="Rhea" id="RHEA-COMP:10700"/>
        <dbReference type="ChEBI" id="CHEBI:15377"/>
        <dbReference type="ChEBI" id="CHEBI:29950"/>
        <dbReference type="ChEBI" id="CHEBI:30879"/>
        <dbReference type="ChEBI" id="CHEBI:35924"/>
        <dbReference type="ChEBI" id="CHEBI:50058"/>
        <dbReference type="EC" id="1.11.1.24"/>
    </reaction>
</comment>
<dbReference type="SUPFAM" id="SSF52833">
    <property type="entry name" value="Thioredoxin-like"/>
    <property type="match status" value="1"/>
</dbReference>
<evidence type="ECO:0000256" key="6">
    <source>
        <dbReference type="ARBA" id="ARBA00023157"/>
    </source>
</evidence>
<dbReference type="PANTHER" id="PTHR42801">
    <property type="entry name" value="THIOREDOXIN-DEPENDENT PEROXIDE REDUCTASE"/>
    <property type="match status" value="1"/>
</dbReference>
<evidence type="ECO:0000256" key="10">
    <source>
        <dbReference type="ARBA" id="ARBA00042639"/>
    </source>
</evidence>
<evidence type="ECO:0000259" key="13">
    <source>
        <dbReference type="PROSITE" id="PS51352"/>
    </source>
</evidence>
<dbReference type="InterPro" id="IPR050924">
    <property type="entry name" value="Peroxiredoxin_BCP/PrxQ"/>
</dbReference>
<comment type="similarity">
    <text evidence="9">Belongs to the peroxiredoxin family. BCP/PrxQ subfamily.</text>
</comment>
<feature type="chain" id="PRO_5047332500" description="thioredoxin-dependent peroxiredoxin" evidence="12">
    <location>
        <begin position="20"/>
        <end position="212"/>
    </location>
</feature>
<evidence type="ECO:0000256" key="3">
    <source>
        <dbReference type="ARBA" id="ARBA00022559"/>
    </source>
</evidence>
<evidence type="ECO:0000256" key="12">
    <source>
        <dbReference type="SAM" id="SignalP"/>
    </source>
</evidence>
<sequence>MLRFLLSAALLLGTASATAGALANAPEQVHPILLGSKLPQVMLRTLDGQPTTLKDQVAGKPAILVFYRGGWCPYCNLQLSRLRLIQKDAEALGYRILAISPDRPEELRKTLGKDKLGYTLLSDSPANALKAFGIGYRVDAKLLAQYQGYGIDLRASTGEAQPVLPVPSVFIVDGHGKLQFSYSHPDYRVRIPASVVLAAAKAIARQEQDEHP</sequence>
<dbReference type="InterPro" id="IPR036249">
    <property type="entry name" value="Thioredoxin-like_sf"/>
</dbReference>
<evidence type="ECO:0000256" key="9">
    <source>
        <dbReference type="ARBA" id="ARBA00038489"/>
    </source>
</evidence>
<feature type="signal peptide" evidence="12">
    <location>
        <begin position="1"/>
        <end position="19"/>
    </location>
</feature>
<dbReference type="Proteomes" id="UP001204615">
    <property type="component" value="Unassembled WGS sequence"/>
</dbReference>
<evidence type="ECO:0000256" key="8">
    <source>
        <dbReference type="ARBA" id="ARBA00032824"/>
    </source>
</evidence>
<comment type="function">
    <text evidence="1">Thiol-specific peroxidase that catalyzes the reduction of hydrogen peroxide and organic hydroperoxides to water and alcohols, respectively. Plays a role in cell protection against oxidative stress by detoxifying peroxides and as sensor of hydrogen peroxide-mediated signaling events.</text>
</comment>
<gene>
    <name evidence="14" type="ORF">NC595_16745</name>
</gene>
<evidence type="ECO:0000256" key="1">
    <source>
        <dbReference type="ARBA" id="ARBA00003330"/>
    </source>
</evidence>
<proteinExistence type="inferred from homology"/>
<dbReference type="PROSITE" id="PS51352">
    <property type="entry name" value="THIOREDOXIN_2"/>
    <property type="match status" value="1"/>
</dbReference>
<dbReference type="Pfam" id="PF00578">
    <property type="entry name" value="AhpC-TSA"/>
    <property type="match status" value="1"/>
</dbReference>
<feature type="domain" description="Thioredoxin" evidence="13">
    <location>
        <begin position="32"/>
        <end position="205"/>
    </location>
</feature>
<evidence type="ECO:0000313" key="14">
    <source>
        <dbReference type="EMBL" id="MCP1375697.1"/>
    </source>
</evidence>
<dbReference type="Gene3D" id="3.40.30.10">
    <property type="entry name" value="Glutaredoxin"/>
    <property type="match status" value="1"/>
</dbReference>
<dbReference type="RefSeq" id="WP_253568427.1">
    <property type="nucleotide sequence ID" value="NZ_JAMZEK010000004.1"/>
</dbReference>
<comment type="caution">
    <text evidence="14">The sequence shown here is derived from an EMBL/GenBank/DDBJ whole genome shotgun (WGS) entry which is preliminary data.</text>
</comment>